<sequence>MTSPAKQVTSTPEPRSGHPASIENFLDEYNSSRSVDPTAMNESQRQALHILLTKPPLHRIRFSVQEYKTIPDFLAAWPPSTTSQRDVAWIPVVNPRLDRVRNDDKFGITGAWDKLCAEQTPTIYDLDTLAKHYSCVSGKWLFFAPTAKIDAFWARIARATHSGTLGFSAKVAPRDEKKDDQMICVFTEDYLDSANVMKVRDGLRRLGVKQKIGYKPHVYTECRVHRGNAWGIPPMLYH</sequence>
<dbReference type="Gene3D" id="3.30.760.10">
    <property type="entry name" value="RNA Cap, Translation Initiation Factor Eif4e"/>
    <property type="match status" value="1"/>
</dbReference>
<comment type="similarity">
    <text evidence="1">Belongs to the UPF0696 family.</text>
</comment>
<dbReference type="PANTHER" id="PTHR31977:SF1">
    <property type="entry name" value="UPF0696 PROTEIN C11ORF68"/>
    <property type="match status" value="1"/>
</dbReference>
<dbReference type="InterPro" id="IPR023398">
    <property type="entry name" value="TIF_eIF4e-like"/>
</dbReference>
<protein>
    <submittedName>
        <fullName evidence="3">DUF1917-domain-containing protein</fullName>
    </submittedName>
</protein>
<evidence type="ECO:0000256" key="1">
    <source>
        <dbReference type="ARBA" id="ARBA00010568"/>
    </source>
</evidence>
<name>A0A166UDK8_9AGAM</name>
<feature type="non-terminal residue" evidence="3">
    <location>
        <position position="238"/>
    </location>
</feature>
<dbReference type="InterPro" id="IPR015034">
    <property type="entry name" value="Bles03"/>
</dbReference>
<evidence type="ECO:0000256" key="2">
    <source>
        <dbReference type="SAM" id="MobiDB-lite"/>
    </source>
</evidence>
<dbReference type="Pfam" id="PF08939">
    <property type="entry name" value="Bles03"/>
    <property type="match status" value="1"/>
</dbReference>
<feature type="region of interest" description="Disordered" evidence="2">
    <location>
        <begin position="1"/>
        <end position="22"/>
    </location>
</feature>
<keyword evidence="4" id="KW-1185">Reference proteome</keyword>
<reference evidence="3 4" key="1">
    <citation type="journal article" date="2016" name="Mol. Biol. Evol.">
        <title>Comparative Genomics of Early-Diverging Mushroom-Forming Fungi Provides Insights into the Origins of Lignocellulose Decay Capabilities.</title>
        <authorList>
            <person name="Nagy L.G."/>
            <person name="Riley R."/>
            <person name="Tritt A."/>
            <person name="Adam C."/>
            <person name="Daum C."/>
            <person name="Floudas D."/>
            <person name="Sun H."/>
            <person name="Yadav J.S."/>
            <person name="Pangilinan J."/>
            <person name="Larsson K.H."/>
            <person name="Matsuura K."/>
            <person name="Barry K."/>
            <person name="Labutti K."/>
            <person name="Kuo R."/>
            <person name="Ohm R.A."/>
            <person name="Bhattacharya S.S."/>
            <person name="Shirouzu T."/>
            <person name="Yoshinaga Y."/>
            <person name="Martin F.M."/>
            <person name="Grigoriev I.V."/>
            <person name="Hibbett D.S."/>
        </authorList>
    </citation>
    <scope>NUCLEOTIDE SEQUENCE [LARGE SCALE GENOMIC DNA]</scope>
    <source>
        <strain evidence="3 4">CBS 109695</strain>
    </source>
</reference>
<gene>
    <name evidence="3" type="ORF">FIBSPDRAFT_849559</name>
</gene>
<dbReference type="AlphaFoldDB" id="A0A166UDK8"/>
<dbReference type="Proteomes" id="UP000076532">
    <property type="component" value="Unassembled WGS sequence"/>
</dbReference>
<accession>A0A166UDK8</accession>
<dbReference type="SUPFAM" id="SSF55418">
    <property type="entry name" value="eIF4e-like"/>
    <property type="match status" value="1"/>
</dbReference>
<dbReference type="EMBL" id="KV417489">
    <property type="protein sequence ID" value="KZP31589.1"/>
    <property type="molecule type" value="Genomic_DNA"/>
</dbReference>
<proteinExistence type="inferred from homology"/>
<evidence type="ECO:0000313" key="4">
    <source>
        <dbReference type="Proteomes" id="UP000076532"/>
    </source>
</evidence>
<dbReference type="OrthoDB" id="10067381at2759"/>
<evidence type="ECO:0000313" key="3">
    <source>
        <dbReference type="EMBL" id="KZP31589.1"/>
    </source>
</evidence>
<organism evidence="3 4">
    <name type="scientific">Athelia psychrophila</name>
    <dbReference type="NCBI Taxonomy" id="1759441"/>
    <lineage>
        <taxon>Eukaryota</taxon>
        <taxon>Fungi</taxon>
        <taxon>Dikarya</taxon>
        <taxon>Basidiomycota</taxon>
        <taxon>Agaricomycotina</taxon>
        <taxon>Agaricomycetes</taxon>
        <taxon>Agaricomycetidae</taxon>
        <taxon>Atheliales</taxon>
        <taxon>Atheliaceae</taxon>
        <taxon>Athelia</taxon>
    </lineage>
</organism>
<feature type="compositionally biased region" description="Polar residues" evidence="2">
    <location>
        <begin position="1"/>
        <end position="13"/>
    </location>
</feature>
<dbReference type="PANTHER" id="PTHR31977">
    <property type="entry name" value="UPF0696 PROTEIN C11ORF68"/>
    <property type="match status" value="1"/>
</dbReference>